<dbReference type="PANTHER" id="PTHR30537:SF1">
    <property type="entry name" value="HTH-TYPE TRANSCRIPTIONAL REGULATOR PGRR"/>
    <property type="match status" value="1"/>
</dbReference>
<keyword evidence="3" id="KW-0238">DNA-binding</keyword>
<proteinExistence type="inferred from homology"/>
<evidence type="ECO:0000259" key="2">
    <source>
        <dbReference type="Pfam" id="PF03466"/>
    </source>
</evidence>
<evidence type="ECO:0000313" key="4">
    <source>
        <dbReference type="Proteomes" id="UP001549145"/>
    </source>
</evidence>
<accession>A0ABV2L822</accession>
<sequence length="134" mass="15196">MTLPWAINSFTAPATSSMGKPQDLMHHRCINLRLPTRGNIYAWEFEKAGRELNVRVEGQMAFNNTGLILKAALGGLGLAYLPEDRVRPYVEEGRLKRVLAEWCPPFAGYHLYYPSRHQHAPAFALVVEALRYRG</sequence>
<feature type="domain" description="LysR substrate-binding" evidence="2">
    <location>
        <begin position="21"/>
        <end position="131"/>
    </location>
</feature>
<protein>
    <submittedName>
        <fullName evidence="3">DNA-binding transcriptional LysR family regulator</fullName>
    </submittedName>
</protein>
<dbReference type="SUPFAM" id="SSF53850">
    <property type="entry name" value="Periplasmic binding protein-like II"/>
    <property type="match status" value="1"/>
</dbReference>
<dbReference type="Gene3D" id="3.40.190.10">
    <property type="entry name" value="Periplasmic binding protein-like II"/>
    <property type="match status" value="2"/>
</dbReference>
<evidence type="ECO:0000313" key="3">
    <source>
        <dbReference type="EMBL" id="MET3693994.1"/>
    </source>
</evidence>
<gene>
    <name evidence="3" type="ORF">ABID43_003549</name>
</gene>
<organism evidence="3 4">
    <name type="scientific">Methylobacterium goesingense</name>
    <dbReference type="NCBI Taxonomy" id="243690"/>
    <lineage>
        <taxon>Bacteria</taxon>
        <taxon>Pseudomonadati</taxon>
        <taxon>Pseudomonadota</taxon>
        <taxon>Alphaproteobacteria</taxon>
        <taxon>Hyphomicrobiales</taxon>
        <taxon>Methylobacteriaceae</taxon>
        <taxon>Methylobacterium</taxon>
    </lineage>
</organism>
<dbReference type="EMBL" id="JBEPMM010000011">
    <property type="protein sequence ID" value="MET3693994.1"/>
    <property type="molecule type" value="Genomic_DNA"/>
</dbReference>
<dbReference type="InterPro" id="IPR005119">
    <property type="entry name" value="LysR_subst-bd"/>
</dbReference>
<comment type="caution">
    <text evidence="3">The sequence shown here is derived from an EMBL/GenBank/DDBJ whole genome shotgun (WGS) entry which is preliminary data.</text>
</comment>
<comment type="similarity">
    <text evidence="1">Belongs to the LysR transcriptional regulatory family.</text>
</comment>
<dbReference type="InterPro" id="IPR058163">
    <property type="entry name" value="LysR-type_TF_proteobact-type"/>
</dbReference>
<name>A0ABV2L822_9HYPH</name>
<evidence type="ECO:0000256" key="1">
    <source>
        <dbReference type="ARBA" id="ARBA00009437"/>
    </source>
</evidence>
<keyword evidence="4" id="KW-1185">Reference proteome</keyword>
<dbReference type="Proteomes" id="UP001549145">
    <property type="component" value="Unassembled WGS sequence"/>
</dbReference>
<dbReference type="PANTHER" id="PTHR30537">
    <property type="entry name" value="HTH-TYPE TRANSCRIPTIONAL REGULATOR"/>
    <property type="match status" value="1"/>
</dbReference>
<dbReference type="Pfam" id="PF03466">
    <property type="entry name" value="LysR_substrate"/>
    <property type="match status" value="1"/>
</dbReference>
<reference evidence="3 4" key="1">
    <citation type="submission" date="2024-06" db="EMBL/GenBank/DDBJ databases">
        <title>Genomic Encyclopedia of Type Strains, Phase IV (KMG-IV): sequencing the most valuable type-strain genomes for metagenomic binning, comparative biology and taxonomic classification.</title>
        <authorList>
            <person name="Goeker M."/>
        </authorList>
    </citation>
    <scope>NUCLEOTIDE SEQUENCE [LARGE SCALE GENOMIC DNA]</scope>
    <source>
        <strain evidence="3 4">DSM 21331</strain>
    </source>
</reference>
<dbReference type="GO" id="GO:0003677">
    <property type="term" value="F:DNA binding"/>
    <property type="evidence" value="ECO:0007669"/>
    <property type="project" value="UniProtKB-KW"/>
</dbReference>